<dbReference type="InterPro" id="IPR011994">
    <property type="entry name" value="Cytidylate_kinase_dom"/>
</dbReference>
<keyword evidence="2 8" id="KW-0808">Transferase</keyword>
<keyword evidence="5 8" id="KW-0067">ATP-binding</keyword>
<evidence type="ECO:0000259" key="9">
    <source>
        <dbReference type="Pfam" id="PF02224"/>
    </source>
</evidence>
<dbReference type="OrthoDB" id="9807434at2"/>
<reference evidence="10 11" key="1">
    <citation type="journal article" date="2014" name="Genome Announc.">
        <title>Complete Genome Sequence of Amino Acid-Utilizing Eubacterium acidaminophilum al-2 (DSM 3953).</title>
        <authorList>
            <person name="Poehlein A."/>
            <person name="Andreesen J.R."/>
            <person name="Daniel R."/>
        </authorList>
    </citation>
    <scope>NUCLEOTIDE SEQUENCE [LARGE SCALE GENOMIC DNA]</scope>
    <source>
        <strain evidence="10 11">DSM 3953</strain>
    </source>
</reference>
<dbReference type="NCBIfam" id="TIGR00017">
    <property type="entry name" value="cmk"/>
    <property type="match status" value="1"/>
</dbReference>
<evidence type="ECO:0000256" key="6">
    <source>
        <dbReference type="ARBA" id="ARBA00047615"/>
    </source>
</evidence>
<evidence type="ECO:0000256" key="1">
    <source>
        <dbReference type="ARBA" id="ARBA00009427"/>
    </source>
</evidence>
<dbReference type="GO" id="GO:0005737">
    <property type="term" value="C:cytoplasm"/>
    <property type="evidence" value="ECO:0007669"/>
    <property type="project" value="UniProtKB-SubCell"/>
</dbReference>
<dbReference type="HOGENOM" id="CLU_079959_2_0_9"/>
<dbReference type="Pfam" id="PF02224">
    <property type="entry name" value="Cytidylate_kin"/>
    <property type="match status" value="1"/>
</dbReference>
<evidence type="ECO:0000256" key="8">
    <source>
        <dbReference type="HAMAP-Rule" id="MF_00238"/>
    </source>
</evidence>
<dbReference type="CDD" id="cd02020">
    <property type="entry name" value="CMPK"/>
    <property type="match status" value="1"/>
</dbReference>
<accession>W8TKH3</accession>
<comment type="subcellular location">
    <subcellularLocation>
        <location evidence="8">Cytoplasm</location>
    </subcellularLocation>
</comment>
<protein>
    <recommendedName>
        <fullName evidence="8">Cytidylate kinase</fullName>
        <shortName evidence="8">CK</shortName>
        <ecNumber evidence="8">2.7.4.25</ecNumber>
    </recommendedName>
    <alternativeName>
        <fullName evidence="8">Cytidine monophosphate kinase</fullName>
        <shortName evidence="8">CMP kinase</shortName>
    </alternativeName>
</protein>
<sequence>MNTHIVIAIDGPAGSGKSTVAKLIAKKLGIVYIDTGAMYRALAYKAYTMDISFEDEKSIAKLAEAIEIELEGEKVLLDGIRVDGHIRMPVINENVSKVAKIRQVRDIMVMHQREMGKKRSVVMDGRDIGTHVFPNASYKFFLVADIDERARRRSLELIQKGYEVEFGEIKAELENRDMQDSTREASPLIKASDALEIDTTSKTPEEVADTIIRLVRTEE</sequence>
<dbReference type="GO" id="GO:0006220">
    <property type="term" value="P:pyrimidine nucleotide metabolic process"/>
    <property type="evidence" value="ECO:0007669"/>
    <property type="project" value="UniProtKB-UniRule"/>
</dbReference>
<keyword evidence="4 8" id="KW-0418">Kinase</keyword>
<dbReference type="AlphaFoldDB" id="W8TKH3"/>
<gene>
    <name evidence="8 10" type="primary">cmk</name>
    <name evidence="10" type="ORF">EAL2_c13770</name>
</gene>
<evidence type="ECO:0000313" key="10">
    <source>
        <dbReference type="EMBL" id="AHM56672.1"/>
    </source>
</evidence>
<dbReference type="PATRIC" id="fig|1286171.3.peg.1326"/>
<dbReference type="Proteomes" id="UP000019591">
    <property type="component" value="Chromosome"/>
</dbReference>
<dbReference type="RefSeq" id="WP_025435656.1">
    <property type="nucleotide sequence ID" value="NZ_CP007452.1"/>
</dbReference>
<organism evidence="10 11">
    <name type="scientific">Peptoclostridium acidaminophilum DSM 3953</name>
    <dbReference type="NCBI Taxonomy" id="1286171"/>
    <lineage>
        <taxon>Bacteria</taxon>
        <taxon>Bacillati</taxon>
        <taxon>Bacillota</taxon>
        <taxon>Clostridia</taxon>
        <taxon>Peptostreptococcales</taxon>
        <taxon>Peptoclostridiaceae</taxon>
        <taxon>Peptoclostridium</taxon>
    </lineage>
</organism>
<dbReference type="GO" id="GO:0005524">
    <property type="term" value="F:ATP binding"/>
    <property type="evidence" value="ECO:0007669"/>
    <property type="project" value="UniProtKB-UniRule"/>
</dbReference>
<keyword evidence="8" id="KW-0963">Cytoplasm</keyword>
<dbReference type="STRING" id="1286171.EAL2_c13770"/>
<feature type="binding site" evidence="8">
    <location>
        <begin position="11"/>
        <end position="19"/>
    </location>
    <ligand>
        <name>ATP</name>
        <dbReference type="ChEBI" id="CHEBI:30616"/>
    </ligand>
</feature>
<dbReference type="HAMAP" id="MF_00238">
    <property type="entry name" value="Cytidyl_kinase_type1"/>
    <property type="match status" value="1"/>
</dbReference>
<evidence type="ECO:0000313" key="11">
    <source>
        <dbReference type="Proteomes" id="UP000019591"/>
    </source>
</evidence>
<dbReference type="GO" id="GO:0036431">
    <property type="term" value="F:dCMP kinase activity"/>
    <property type="evidence" value="ECO:0007669"/>
    <property type="project" value="InterPro"/>
</dbReference>
<keyword evidence="11" id="KW-1185">Reference proteome</keyword>
<name>W8TKH3_PEPAC</name>
<evidence type="ECO:0000256" key="7">
    <source>
        <dbReference type="ARBA" id="ARBA00048478"/>
    </source>
</evidence>
<dbReference type="InterPro" id="IPR003136">
    <property type="entry name" value="Cytidylate_kin"/>
</dbReference>
<dbReference type="GO" id="GO:0036430">
    <property type="term" value="F:CMP kinase activity"/>
    <property type="evidence" value="ECO:0007669"/>
    <property type="project" value="RHEA"/>
</dbReference>
<dbReference type="EC" id="2.7.4.25" evidence="8"/>
<comment type="catalytic activity">
    <reaction evidence="6 8">
        <text>dCMP + ATP = dCDP + ADP</text>
        <dbReference type="Rhea" id="RHEA:25094"/>
        <dbReference type="ChEBI" id="CHEBI:30616"/>
        <dbReference type="ChEBI" id="CHEBI:57566"/>
        <dbReference type="ChEBI" id="CHEBI:58593"/>
        <dbReference type="ChEBI" id="CHEBI:456216"/>
        <dbReference type="EC" id="2.7.4.25"/>
    </reaction>
</comment>
<comment type="similarity">
    <text evidence="1 8">Belongs to the cytidylate kinase family. Type 1 subfamily.</text>
</comment>
<dbReference type="eggNOG" id="COG0283">
    <property type="taxonomic scope" value="Bacteria"/>
</dbReference>
<dbReference type="KEGG" id="eac:EAL2_c13770"/>
<proteinExistence type="inferred from homology"/>
<dbReference type="Gene3D" id="3.40.50.300">
    <property type="entry name" value="P-loop containing nucleotide triphosphate hydrolases"/>
    <property type="match status" value="1"/>
</dbReference>
<dbReference type="EMBL" id="CP007452">
    <property type="protein sequence ID" value="AHM56672.1"/>
    <property type="molecule type" value="Genomic_DNA"/>
</dbReference>
<evidence type="ECO:0000256" key="4">
    <source>
        <dbReference type="ARBA" id="ARBA00022777"/>
    </source>
</evidence>
<keyword evidence="3 8" id="KW-0547">Nucleotide-binding</keyword>
<comment type="catalytic activity">
    <reaction evidence="7 8">
        <text>CMP + ATP = CDP + ADP</text>
        <dbReference type="Rhea" id="RHEA:11600"/>
        <dbReference type="ChEBI" id="CHEBI:30616"/>
        <dbReference type="ChEBI" id="CHEBI:58069"/>
        <dbReference type="ChEBI" id="CHEBI:60377"/>
        <dbReference type="ChEBI" id="CHEBI:456216"/>
        <dbReference type="EC" id="2.7.4.25"/>
    </reaction>
</comment>
<dbReference type="SUPFAM" id="SSF52540">
    <property type="entry name" value="P-loop containing nucleoside triphosphate hydrolases"/>
    <property type="match status" value="1"/>
</dbReference>
<evidence type="ECO:0000256" key="3">
    <source>
        <dbReference type="ARBA" id="ARBA00022741"/>
    </source>
</evidence>
<feature type="domain" description="Cytidylate kinase" evidence="9">
    <location>
        <begin position="7"/>
        <end position="216"/>
    </location>
</feature>
<evidence type="ECO:0000256" key="2">
    <source>
        <dbReference type="ARBA" id="ARBA00022679"/>
    </source>
</evidence>
<evidence type="ECO:0000256" key="5">
    <source>
        <dbReference type="ARBA" id="ARBA00022840"/>
    </source>
</evidence>
<dbReference type="InterPro" id="IPR027417">
    <property type="entry name" value="P-loop_NTPase"/>
</dbReference>